<dbReference type="Pfam" id="PF01728">
    <property type="entry name" value="FtsJ"/>
    <property type="match status" value="1"/>
</dbReference>
<dbReference type="Proteomes" id="UP000276133">
    <property type="component" value="Unassembled WGS sequence"/>
</dbReference>
<sequence>MILKSNLKFVGKNFKVLVAFKGTGSSSKLWLERQRKDPYVKRAVKETYRARSAFKLLEINEKYNFIKPGDLVIDIGASPGSWSQLAVKLTNSDLRDLTKPQGKVISLDREFIYPIDGAHVLSYSDITLPETKLKIEKLLNGQKATSVISDMAPNSTGQSTFDHDAIIELQAKAFDMAKQFLDSKGFFLCKIWFGDGTSEFKEKLSKNFESVKSIKPPASRNQSAEIFIFCSNFKSKINIVKN</sequence>
<dbReference type="PANTHER" id="PTHR10920">
    <property type="entry name" value="RIBOSOMAL RNA METHYLTRANSFERASE"/>
    <property type="match status" value="1"/>
</dbReference>
<evidence type="ECO:0000313" key="10">
    <source>
        <dbReference type="Proteomes" id="UP000276133"/>
    </source>
</evidence>
<dbReference type="GO" id="GO:0005739">
    <property type="term" value="C:mitochondrion"/>
    <property type="evidence" value="ECO:0007669"/>
    <property type="project" value="TreeGrafter"/>
</dbReference>
<dbReference type="HAMAP" id="MF_01547">
    <property type="entry name" value="RNA_methyltr_E"/>
    <property type="match status" value="1"/>
</dbReference>
<protein>
    <recommendedName>
        <fullName evidence="6">rRNA methyltransferase 2, mitochondrial</fullName>
    </recommendedName>
</protein>
<dbReference type="PANTHER" id="PTHR10920:SF18">
    <property type="entry name" value="RRNA METHYLTRANSFERASE 2, MITOCHONDRIAL"/>
    <property type="match status" value="1"/>
</dbReference>
<keyword evidence="4 9" id="KW-0808">Transferase</keyword>
<reference evidence="9 10" key="1">
    <citation type="journal article" date="2018" name="Sci. Rep.">
        <title>Genomic signatures of local adaptation to the degree of environmental predictability in rotifers.</title>
        <authorList>
            <person name="Franch-Gras L."/>
            <person name="Hahn C."/>
            <person name="Garcia-Roger E.M."/>
            <person name="Carmona M.J."/>
            <person name="Serra M."/>
            <person name="Gomez A."/>
        </authorList>
    </citation>
    <scope>NUCLEOTIDE SEQUENCE [LARGE SCALE GENOMIC DNA]</scope>
    <source>
        <strain evidence="9">HYR1</strain>
    </source>
</reference>
<evidence type="ECO:0000256" key="5">
    <source>
        <dbReference type="ARBA" id="ARBA00022691"/>
    </source>
</evidence>
<keyword evidence="2" id="KW-0698">rRNA processing</keyword>
<dbReference type="InterPro" id="IPR050082">
    <property type="entry name" value="RNA_methyltr_RlmE"/>
</dbReference>
<dbReference type="STRING" id="10195.A0A3M7T5Y7"/>
<dbReference type="OrthoDB" id="20105at2759"/>
<organism evidence="9 10">
    <name type="scientific">Brachionus plicatilis</name>
    <name type="common">Marine rotifer</name>
    <name type="synonym">Brachionus muelleri</name>
    <dbReference type="NCBI Taxonomy" id="10195"/>
    <lineage>
        <taxon>Eukaryota</taxon>
        <taxon>Metazoa</taxon>
        <taxon>Spiralia</taxon>
        <taxon>Gnathifera</taxon>
        <taxon>Rotifera</taxon>
        <taxon>Eurotatoria</taxon>
        <taxon>Monogononta</taxon>
        <taxon>Pseudotrocha</taxon>
        <taxon>Ploima</taxon>
        <taxon>Brachionidae</taxon>
        <taxon>Brachionus</taxon>
    </lineage>
</organism>
<evidence type="ECO:0000259" key="8">
    <source>
        <dbReference type="Pfam" id="PF01728"/>
    </source>
</evidence>
<dbReference type="AlphaFoldDB" id="A0A3M7T5Y7"/>
<proteinExistence type="inferred from homology"/>
<evidence type="ECO:0000256" key="6">
    <source>
        <dbReference type="ARBA" id="ARBA00041184"/>
    </source>
</evidence>
<evidence type="ECO:0000256" key="7">
    <source>
        <dbReference type="PIRSR" id="PIRSR005461-1"/>
    </source>
</evidence>
<dbReference type="InterPro" id="IPR002877">
    <property type="entry name" value="RNA_MeTrfase_FtsJ_dom"/>
</dbReference>
<keyword evidence="10" id="KW-1185">Reference proteome</keyword>
<dbReference type="Gene3D" id="3.40.50.150">
    <property type="entry name" value="Vaccinia Virus protein VP39"/>
    <property type="match status" value="1"/>
</dbReference>
<dbReference type="PIRSF" id="PIRSF005461">
    <property type="entry name" value="23S_rRNA_mtase"/>
    <property type="match status" value="1"/>
</dbReference>
<dbReference type="InterPro" id="IPR015507">
    <property type="entry name" value="rRNA-MeTfrase_E"/>
</dbReference>
<dbReference type="EMBL" id="REGN01000237">
    <property type="protein sequence ID" value="RNA43329.1"/>
    <property type="molecule type" value="Genomic_DNA"/>
</dbReference>
<evidence type="ECO:0000256" key="4">
    <source>
        <dbReference type="ARBA" id="ARBA00022679"/>
    </source>
</evidence>
<keyword evidence="3 9" id="KW-0489">Methyltransferase</keyword>
<gene>
    <name evidence="9" type="ORF">BpHYR1_021698</name>
</gene>
<comment type="similarity">
    <text evidence="1">Belongs to the class I-like SAM-binding methyltransferase superfamily. RNA methyltransferase RlmE family.</text>
</comment>
<comment type="caution">
    <text evidence="9">The sequence shown here is derived from an EMBL/GenBank/DDBJ whole genome shotgun (WGS) entry which is preliminary data.</text>
</comment>
<feature type="domain" description="Ribosomal RNA methyltransferase FtsJ" evidence="8">
    <location>
        <begin position="48"/>
        <end position="233"/>
    </location>
</feature>
<name>A0A3M7T5Y7_BRAPC</name>
<evidence type="ECO:0000256" key="2">
    <source>
        <dbReference type="ARBA" id="ARBA00022552"/>
    </source>
</evidence>
<evidence type="ECO:0000313" key="9">
    <source>
        <dbReference type="EMBL" id="RNA43329.1"/>
    </source>
</evidence>
<dbReference type="InterPro" id="IPR029063">
    <property type="entry name" value="SAM-dependent_MTases_sf"/>
</dbReference>
<dbReference type="SUPFAM" id="SSF53335">
    <property type="entry name" value="S-adenosyl-L-methionine-dependent methyltransferases"/>
    <property type="match status" value="1"/>
</dbReference>
<evidence type="ECO:0000256" key="3">
    <source>
        <dbReference type="ARBA" id="ARBA00022603"/>
    </source>
</evidence>
<keyword evidence="5 7" id="KW-0949">S-adenosyl-L-methionine</keyword>
<accession>A0A3M7T5Y7</accession>
<feature type="active site" description="Proton acceptor" evidence="7">
    <location>
        <position position="190"/>
    </location>
</feature>
<evidence type="ECO:0000256" key="1">
    <source>
        <dbReference type="ARBA" id="ARBA00009258"/>
    </source>
</evidence>
<dbReference type="GO" id="GO:0008650">
    <property type="term" value="F:rRNA (uridine-2'-O-)-methyltransferase activity"/>
    <property type="evidence" value="ECO:0007669"/>
    <property type="project" value="TreeGrafter"/>
</dbReference>